<name>A0A3S1BN78_ELYCH</name>
<keyword evidence="3" id="KW-1185">Reference proteome</keyword>
<feature type="region of interest" description="Disordered" evidence="1">
    <location>
        <begin position="163"/>
        <end position="193"/>
    </location>
</feature>
<evidence type="ECO:0000313" key="3">
    <source>
        <dbReference type="Proteomes" id="UP000271974"/>
    </source>
</evidence>
<sequence>MANSIDCVSLQNLPLAKGNLFQKRKIGFKPFQKLDRIAENCSKLLKEQKQFMFECKQKGRIPVSPRNNWNLIDVIGRSEVDEKSKLNKSTGNKPVELFGNENHESHTEQELVNLRCSNQTPQEINMCGKTGCNVTNKSIANTTRKTGLLKKDKSIRSISHQGFSFHGSDLTTKNTPTSKKRNNRRRRRKKSKSCEPFLNENVCLEQSKEFLRIVSPNEKGSDAQNGDEILSNPIGDSVENCGQHVSENAGGCATPSSNRFIEMGDKNCRLVPKSVSNESAQRV</sequence>
<gene>
    <name evidence="2" type="ORF">EGW08_007517</name>
</gene>
<dbReference type="EMBL" id="RQTK01000195">
    <property type="protein sequence ID" value="RUS84730.1"/>
    <property type="molecule type" value="Genomic_DNA"/>
</dbReference>
<dbReference type="Proteomes" id="UP000271974">
    <property type="component" value="Unassembled WGS sequence"/>
</dbReference>
<comment type="caution">
    <text evidence="2">The sequence shown here is derived from an EMBL/GenBank/DDBJ whole genome shotgun (WGS) entry which is preliminary data.</text>
</comment>
<evidence type="ECO:0000313" key="2">
    <source>
        <dbReference type="EMBL" id="RUS84730.1"/>
    </source>
</evidence>
<accession>A0A3S1BN78</accession>
<feature type="compositionally biased region" description="Basic residues" evidence="1">
    <location>
        <begin position="178"/>
        <end position="191"/>
    </location>
</feature>
<organism evidence="2 3">
    <name type="scientific">Elysia chlorotica</name>
    <name type="common">Eastern emerald elysia</name>
    <name type="synonym">Sea slug</name>
    <dbReference type="NCBI Taxonomy" id="188477"/>
    <lineage>
        <taxon>Eukaryota</taxon>
        <taxon>Metazoa</taxon>
        <taxon>Spiralia</taxon>
        <taxon>Lophotrochozoa</taxon>
        <taxon>Mollusca</taxon>
        <taxon>Gastropoda</taxon>
        <taxon>Heterobranchia</taxon>
        <taxon>Euthyneura</taxon>
        <taxon>Panpulmonata</taxon>
        <taxon>Sacoglossa</taxon>
        <taxon>Placobranchoidea</taxon>
        <taxon>Plakobranchidae</taxon>
        <taxon>Elysia</taxon>
    </lineage>
</organism>
<proteinExistence type="predicted"/>
<dbReference type="AlphaFoldDB" id="A0A3S1BN78"/>
<reference evidence="2 3" key="1">
    <citation type="submission" date="2019-01" db="EMBL/GenBank/DDBJ databases">
        <title>A draft genome assembly of the solar-powered sea slug Elysia chlorotica.</title>
        <authorList>
            <person name="Cai H."/>
            <person name="Li Q."/>
            <person name="Fang X."/>
            <person name="Li J."/>
            <person name="Curtis N.E."/>
            <person name="Altenburger A."/>
            <person name="Shibata T."/>
            <person name="Feng M."/>
            <person name="Maeda T."/>
            <person name="Schwartz J.A."/>
            <person name="Shigenobu S."/>
            <person name="Lundholm N."/>
            <person name="Nishiyama T."/>
            <person name="Yang H."/>
            <person name="Hasebe M."/>
            <person name="Li S."/>
            <person name="Pierce S.K."/>
            <person name="Wang J."/>
        </authorList>
    </citation>
    <scope>NUCLEOTIDE SEQUENCE [LARGE SCALE GENOMIC DNA]</scope>
    <source>
        <strain evidence="2">EC2010</strain>
        <tissue evidence="2">Whole organism of an adult</tissue>
    </source>
</reference>
<protein>
    <submittedName>
        <fullName evidence="2">Uncharacterized protein</fullName>
    </submittedName>
</protein>
<evidence type="ECO:0000256" key="1">
    <source>
        <dbReference type="SAM" id="MobiDB-lite"/>
    </source>
</evidence>